<dbReference type="AlphaFoldDB" id="A0A839HI50"/>
<feature type="transmembrane region" description="Helical" evidence="19">
    <location>
        <begin position="46"/>
        <end position="67"/>
    </location>
</feature>
<comment type="cofactor">
    <cofactor evidence="1 19">
        <name>Mg(2+)</name>
        <dbReference type="ChEBI" id="CHEBI:18420"/>
    </cofactor>
</comment>
<gene>
    <name evidence="19 20" type="primary">cobS</name>
    <name evidence="20" type="ORF">HUK38_09305</name>
</gene>
<reference evidence="20 21" key="1">
    <citation type="journal article" date="2020" name="Arch. Microbiol.">
        <title>The genome sequence of the giant phototrophic gammaproteobacterium Thiospirillum jenense gives insight into its physiological properties and phylogenetic relationships.</title>
        <authorList>
            <person name="Imhoff J.F."/>
            <person name="Meyer T.E."/>
            <person name="Kyndt J.A."/>
        </authorList>
    </citation>
    <scope>NUCLEOTIDE SEQUENCE [LARGE SCALE GENOMIC DNA]</scope>
    <source>
        <strain evidence="20 21">DSM 216</strain>
    </source>
</reference>
<dbReference type="GO" id="GO:0051073">
    <property type="term" value="F:adenosylcobinamide-GDP ribazoletransferase activity"/>
    <property type="evidence" value="ECO:0007669"/>
    <property type="project" value="UniProtKB-UniRule"/>
</dbReference>
<feature type="transmembrane region" description="Helical" evidence="19">
    <location>
        <begin position="150"/>
        <end position="173"/>
    </location>
</feature>
<dbReference type="PANTHER" id="PTHR34148">
    <property type="entry name" value="ADENOSYLCOBINAMIDE-GDP RIBAZOLETRANSFERASE"/>
    <property type="match status" value="1"/>
</dbReference>
<evidence type="ECO:0000256" key="4">
    <source>
        <dbReference type="ARBA" id="ARBA00010561"/>
    </source>
</evidence>
<evidence type="ECO:0000256" key="19">
    <source>
        <dbReference type="HAMAP-Rule" id="MF_00719"/>
    </source>
</evidence>
<dbReference type="InterPro" id="IPR003805">
    <property type="entry name" value="CobS"/>
</dbReference>
<evidence type="ECO:0000256" key="2">
    <source>
        <dbReference type="ARBA" id="ARBA00004651"/>
    </source>
</evidence>
<feature type="transmembrane region" description="Helical" evidence="19">
    <location>
        <begin position="120"/>
        <end position="138"/>
    </location>
</feature>
<comment type="caution">
    <text evidence="20">The sequence shown here is derived from an EMBL/GenBank/DDBJ whole genome shotgun (WGS) entry which is preliminary data.</text>
</comment>
<proteinExistence type="inferred from homology"/>
<evidence type="ECO:0000256" key="10">
    <source>
        <dbReference type="ARBA" id="ARBA00022692"/>
    </source>
</evidence>
<dbReference type="Proteomes" id="UP000548632">
    <property type="component" value="Unassembled WGS sequence"/>
</dbReference>
<keyword evidence="13 19" id="KW-0472">Membrane</keyword>
<dbReference type="NCBIfam" id="TIGR00317">
    <property type="entry name" value="cobS"/>
    <property type="match status" value="1"/>
</dbReference>
<dbReference type="GO" id="GO:0008818">
    <property type="term" value="F:cobalamin 5'-phosphate synthase activity"/>
    <property type="evidence" value="ECO:0007669"/>
    <property type="project" value="UniProtKB-UniRule"/>
</dbReference>
<evidence type="ECO:0000256" key="15">
    <source>
        <dbReference type="ARBA" id="ARBA00032605"/>
    </source>
</evidence>
<evidence type="ECO:0000256" key="11">
    <source>
        <dbReference type="ARBA" id="ARBA00022842"/>
    </source>
</evidence>
<dbReference type="Pfam" id="PF02654">
    <property type="entry name" value="CobS"/>
    <property type="match status" value="1"/>
</dbReference>
<evidence type="ECO:0000256" key="17">
    <source>
        <dbReference type="ARBA" id="ARBA00048623"/>
    </source>
</evidence>
<accession>A0A839HI50</accession>
<comment type="catalytic activity">
    <reaction evidence="18 19">
        <text>alpha-ribazole 5'-phosphate + adenosylcob(III)inamide-GDP = adenosylcob(III)alamin 5'-phosphate + GMP + H(+)</text>
        <dbReference type="Rhea" id="RHEA:23560"/>
        <dbReference type="ChEBI" id="CHEBI:15378"/>
        <dbReference type="ChEBI" id="CHEBI:57918"/>
        <dbReference type="ChEBI" id="CHEBI:58115"/>
        <dbReference type="ChEBI" id="CHEBI:60487"/>
        <dbReference type="ChEBI" id="CHEBI:60493"/>
        <dbReference type="EC" id="2.7.8.26"/>
    </reaction>
</comment>
<keyword evidence="7 19" id="KW-1003">Cell membrane</keyword>
<comment type="function">
    <text evidence="14 19">Joins adenosylcobinamide-GDP and alpha-ribazole to generate adenosylcobalamin (Ado-cobalamin). Also synthesizes adenosylcobalamin 5'-phosphate from adenosylcobinamide-GDP and alpha-ribazole 5'-phosphate.</text>
</comment>
<comment type="similarity">
    <text evidence="4 19">Belongs to the CobS family.</text>
</comment>
<keyword evidence="9 19" id="KW-0808">Transferase</keyword>
<evidence type="ECO:0000313" key="20">
    <source>
        <dbReference type="EMBL" id="MBB1126429.1"/>
    </source>
</evidence>
<organism evidence="20 21">
    <name type="scientific">Thiospirillum jenense</name>
    <dbReference type="NCBI Taxonomy" id="1653858"/>
    <lineage>
        <taxon>Bacteria</taxon>
        <taxon>Pseudomonadati</taxon>
        <taxon>Pseudomonadota</taxon>
        <taxon>Gammaproteobacteria</taxon>
        <taxon>Chromatiales</taxon>
        <taxon>Chromatiaceae</taxon>
        <taxon>Thiospirillum</taxon>
    </lineage>
</organism>
<dbReference type="EC" id="2.7.8.26" evidence="5 19"/>
<feature type="transmembrane region" description="Helical" evidence="19">
    <location>
        <begin position="193"/>
        <end position="226"/>
    </location>
</feature>
<dbReference type="PANTHER" id="PTHR34148:SF1">
    <property type="entry name" value="ADENOSYLCOBINAMIDE-GDP RIBAZOLETRANSFERASE"/>
    <property type="match status" value="1"/>
</dbReference>
<keyword evidence="8 19" id="KW-0169">Cobalamin biosynthesis</keyword>
<feature type="transmembrane region" description="Helical" evidence="19">
    <location>
        <begin position="7"/>
        <end position="26"/>
    </location>
</feature>
<name>A0A839HI50_9GAMM</name>
<comment type="catalytic activity">
    <reaction evidence="17 19">
        <text>alpha-ribazole + adenosylcob(III)inamide-GDP = adenosylcob(III)alamin + GMP + H(+)</text>
        <dbReference type="Rhea" id="RHEA:16049"/>
        <dbReference type="ChEBI" id="CHEBI:10329"/>
        <dbReference type="ChEBI" id="CHEBI:15378"/>
        <dbReference type="ChEBI" id="CHEBI:18408"/>
        <dbReference type="ChEBI" id="CHEBI:58115"/>
        <dbReference type="ChEBI" id="CHEBI:60487"/>
        <dbReference type="EC" id="2.7.8.26"/>
    </reaction>
</comment>
<keyword evidence="10 19" id="KW-0812">Transmembrane</keyword>
<feature type="transmembrane region" description="Helical" evidence="19">
    <location>
        <begin position="74"/>
        <end position="91"/>
    </location>
</feature>
<evidence type="ECO:0000256" key="9">
    <source>
        <dbReference type="ARBA" id="ARBA00022679"/>
    </source>
</evidence>
<evidence type="ECO:0000256" key="7">
    <source>
        <dbReference type="ARBA" id="ARBA00022475"/>
    </source>
</evidence>
<evidence type="ECO:0000256" key="16">
    <source>
        <dbReference type="ARBA" id="ARBA00032853"/>
    </source>
</evidence>
<evidence type="ECO:0000256" key="18">
    <source>
        <dbReference type="ARBA" id="ARBA00049504"/>
    </source>
</evidence>
<dbReference type="GO" id="GO:0009236">
    <property type="term" value="P:cobalamin biosynthetic process"/>
    <property type="evidence" value="ECO:0007669"/>
    <property type="project" value="UniProtKB-UniRule"/>
</dbReference>
<evidence type="ECO:0000256" key="8">
    <source>
        <dbReference type="ARBA" id="ARBA00022573"/>
    </source>
</evidence>
<evidence type="ECO:0000256" key="1">
    <source>
        <dbReference type="ARBA" id="ARBA00001946"/>
    </source>
</evidence>
<comment type="pathway">
    <text evidence="3 19">Cofactor biosynthesis; adenosylcobalamin biosynthesis; adenosylcobalamin from cob(II)yrinate a,c-diamide: step 7/7.</text>
</comment>
<comment type="subcellular location">
    <subcellularLocation>
        <location evidence="2 19">Cell membrane</location>
        <topology evidence="2 19">Multi-pass membrane protein</topology>
    </subcellularLocation>
</comment>
<dbReference type="EMBL" id="JABVCQ010000018">
    <property type="protein sequence ID" value="MBB1126429.1"/>
    <property type="molecule type" value="Genomic_DNA"/>
</dbReference>
<sequence>MTQIKPVGRLLMRVIRAIWIATRFLTRFPLPDPYPITPNESGQAALTYPIVGLLLGALLGCFAWLFAMWISQSAAIAIIIAWVWLTGSLHLDGLADCADAWVGGLGNRERTFMILKDPHLGTMGATAIVLVLLTKWSAIHSLLTTSQTLAITALIWTPLLARSQLLLLAVTTAAARPDGLGAALRQYLPRRSAWAVFIVVILATVGWFQFQSVLILSVMVAVFFIWRYSMCHRLGGFTGDTAGALIELTEAAVLFTFIP</sequence>
<evidence type="ECO:0000256" key="13">
    <source>
        <dbReference type="ARBA" id="ARBA00023136"/>
    </source>
</evidence>
<protein>
    <recommendedName>
        <fullName evidence="6 19">Adenosylcobinamide-GDP ribazoletransferase</fullName>
        <ecNumber evidence="5 19">2.7.8.26</ecNumber>
    </recommendedName>
    <alternativeName>
        <fullName evidence="16 19">Cobalamin synthase</fullName>
    </alternativeName>
    <alternativeName>
        <fullName evidence="15 19">Cobalamin-5'-phosphate synthase</fullName>
    </alternativeName>
</protein>
<evidence type="ECO:0000256" key="5">
    <source>
        <dbReference type="ARBA" id="ARBA00013200"/>
    </source>
</evidence>
<evidence type="ECO:0000256" key="3">
    <source>
        <dbReference type="ARBA" id="ARBA00004663"/>
    </source>
</evidence>
<evidence type="ECO:0000256" key="6">
    <source>
        <dbReference type="ARBA" id="ARBA00015850"/>
    </source>
</evidence>
<dbReference type="UniPathway" id="UPA00148">
    <property type="reaction ID" value="UER00238"/>
</dbReference>
<evidence type="ECO:0000256" key="12">
    <source>
        <dbReference type="ARBA" id="ARBA00022989"/>
    </source>
</evidence>
<dbReference type="GO" id="GO:0005886">
    <property type="term" value="C:plasma membrane"/>
    <property type="evidence" value="ECO:0007669"/>
    <property type="project" value="UniProtKB-SubCell"/>
</dbReference>
<dbReference type="HAMAP" id="MF_00719">
    <property type="entry name" value="CobS"/>
    <property type="match status" value="1"/>
</dbReference>
<keyword evidence="11 19" id="KW-0460">Magnesium</keyword>
<evidence type="ECO:0000256" key="14">
    <source>
        <dbReference type="ARBA" id="ARBA00025228"/>
    </source>
</evidence>
<keyword evidence="21" id="KW-1185">Reference proteome</keyword>
<evidence type="ECO:0000313" key="21">
    <source>
        <dbReference type="Proteomes" id="UP000548632"/>
    </source>
</evidence>
<keyword evidence="12 19" id="KW-1133">Transmembrane helix</keyword>
<dbReference type="RefSeq" id="WP_182584054.1">
    <property type="nucleotide sequence ID" value="NZ_JABVCQ010000018.1"/>
</dbReference>